<proteinExistence type="predicted"/>
<name>A0AAV5HRJ5_9ROSI</name>
<evidence type="ECO:0000313" key="2">
    <source>
        <dbReference type="Proteomes" id="UP001054252"/>
    </source>
</evidence>
<keyword evidence="2" id="KW-1185">Reference proteome</keyword>
<comment type="caution">
    <text evidence="1">The sequence shown here is derived from an EMBL/GenBank/DDBJ whole genome shotgun (WGS) entry which is preliminary data.</text>
</comment>
<dbReference type="Proteomes" id="UP001054252">
    <property type="component" value="Unassembled WGS sequence"/>
</dbReference>
<gene>
    <name evidence="1" type="ORF">SLEP1_g5309</name>
</gene>
<sequence>MHLLLHPRLIRSVYFRQKFTFLKYPIVLYVNLWYGL</sequence>
<organism evidence="1 2">
    <name type="scientific">Rubroshorea leprosula</name>
    <dbReference type="NCBI Taxonomy" id="152421"/>
    <lineage>
        <taxon>Eukaryota</taxon>
        <taxon>Viridiplantae</taxon>
        <taxon>Streptophyta</taxon>
        <taxon>Embryophyta</taxon>
        <taxon>Tracheophyta</taxon>
        <taxon>Spermatophyta</taxon>
        <taxon>Magnoliopsida</taxon>
        <taxon>eudicotyledons</taxon>
        <taxon>Gunneridae</taxon>
        <taxon>Pentapetalae</taxon>
        <taxon>rosids</taxon>
        <taxon>malvids</taxon>
        <taxon>Malvales</taxon>
        <taxon>Dipterocarpaceae</taxon>
        <taxon>Rubroshorea</taxon>
    </lineage>
</organism>
<reference evidence="1 2" key="1">
    <citation type="journal article" date="2021" name="Commun. Biol.">
        <title>The genome of Shorea leprosula (Dipterocarpaceae) highlights the ecological relevance of drought in aseasonal tropical rainforests.</title>
        <authorList>
            <person name="Ng K.K.S."/>
            <person name="Kobayashi M.J."/>
            <person name="Fawcett J.A."/>
            <person name="Hatakeyama M."/>
            <person name="Paape T."/>
            <person name="Ng C.H."/>
            <person name="Ang C.C."/>
            <person name="Tnah L.H."/>
            <person name="Lee C.T."/>
            <person name="Nishiyama T."/>
            <person name="Sese J."/>
            <person name="O'Brien M.J."/>
            <person name="Copetti D."/>
            <person name="Mohd Noor M.I."/>
            <person name="Ong R.C."/>
            <person name="Putra M."/>
            <person name="Sireger I.Z."/>
            <person name="Indrioko S."/>
            <person name="Kosugi Y."/>
            <person name="Izuno A."/>
            <person name="Isagi Y."/>
            <person name="Lee S.L."/>
            <person name="Shimizu K.K."/>
        </authorList>
    </citation>
    <scope>NUCLEOTIDE SEQUENCE [LARGE SCALE GENOMIC DNA]</scope>
    <source>
        <strain evidence="1">214</strain>
    </source>
</reference>
<accession>A0AAV5HRJ5</accession>
<protein>
    <submittedName>
        <fullName evidence="1">Uncharacterized protein</fullName>
    </submittedName>
</protein>
<evidence type="ECO:0000313" key="1">
    <source>
        <dbReference type="EMBL" id="GKU91433.1"/>
    </source>
</evidence>
<dbReference type="EMBL" id="BPVZ01000005">
    <property type="protein sequence ID" value="GKU91433.1"/>
    <property type="molecule type" value="Genomic_DNA"/>
</dbReference>
<dbReference type="AlphaFoldDB" id="A0AAV5HRJ5"/>